<comment type="caution">
    <text evidence="1">The sequence shown here is derived from an EMBL/GenBank/DDBJ whole genome shotgun (WGS) entry which is preliminary data.</text>
</comment>
<sequence length="170" mass="19606">MDDHADETAGNERSIDEVIQETLQTIRAEIEKGVRATLENEIRCELEAEIRAEAEQSMEYRQQELKAVLVTKSNENWSLFMKSQETIQSEYENQLERTKTVHKNQLEALWRQHLSAYEELKNELESTKARDMDGTLSLLRSIDNGVDDLMAALEVSPRSEDPDGQMDVDF</sequence>
<organism evidence="1 2">
    <name type="scientific">Neonectria punicea</name>
    <dbReference type="NCBI Taxonomy" id="979145"/>
    <lineage>
        <taxon>Eukaryota</taxon>
        <taxon>Fungi</taxon>
        <taxon>Dikarya</taxon>
        <taxon>Ascomycota</taxon>
        <taxon>Pezizomycotina</taxon>
        <taxon>Sordariomycetes</taxon>
        <taxon>Hypocreomycetidae</taxon>
        <taxon>Hypocreales</taxon>
        <taxon>Nectriaceae</taxon>
        <taxon>Neonectria</taxon>
    </lineage>
</organism>
<reference evidence="1 2" key="1">
    <citation type="journal article" date="2025" name="Microbiol. Resour. Announc.">
        <title>Draft genome sequences for Neonectria magnoliae and Neonectria punicea, canker pathogens of Liriodendron tulipifera and Acer saccharum in West Virginia.</title>
        <authorList>
            <person name="Petronek H.M."/>
            <person name="Kasson M.T."/>
            <person name="Metheny A.M."/>
            <person name="Stauder C.M."/>
            <person name="Lovett B."/>
            <person name="Lynch S.C."/>
            <person name="Garnas J.R."/>
            <person name="Kasson L.R."/>
            <person name="Stajich J.E."/>
        </authorList>
    </citation>
    <scope>NUCLEOTIDE SEQUENCE [LARGE SCALE GENOMIC DNA]</scope>
    <source>
        <strain evidence="1 2">NRRL 64653</strain>
    </source>
</reference>
<dbReference type="EMBL" id="JAZAVJ010000375">
    <property type="protein sequence ID" value="KAK7398135.1"/>
    <property type="molecule type" value="Genomic_DNA"/>
</dbReference>
<keyword evidence="2" id="KW-1185">Reference proteome</keyword>
<dbReference type="Proteomes" id="UP001498476">
    <property type="component" value="Unassembled WGS sequence"/>
</dbReference>
<evidence type="ECO:0000313" key="1">
    <source>
        <dbReference type="EMBL" id="KAK7398135.1"/>
    </source>
</evidence>
<gene>
    <name evidence="1" type="ORF">QQX98_012499</name>
</gene>
<accession>A0ABR1GJ38</accession>
<protein>
    <submittedName>
        <fullName evidence="1">Uncharacterized protein</fullName>
    </submittedName>
</protein>
<name>A0ABR1GJ38_9HYPO</name>
<evidence type="ECO:0000313" key="2">
    <source>
        <dbReference type="Proteomes" id="UP001498476"/>
    </source>
</evidence>
<proteinExistence type="predicted"/>